<evidence type="ECO:0000256" key="1">
    <source>
        <dbReference type="ARBA" id="ARBA00023002"/>
    </source>
</evidence>
<dbReference type="Gene3D" id="3.40.50.720">
    <property type="entry name" value="NAD(P)-binding Rossmann-like Domain"/>
    <property type="match status" value="1"/>
</dbReference>
<dbReference type="InterPro" id="IPR036291">
    <property type="entry name" value="NAD(P)-bd_dom_sf"/>
</dbReference>
<accession>A0ABY6TU14</accession>
<dbReference type="SUPFAM" id="SSF51735">
    <property type="entry name" value="NAD(P)-binding Rossmann-fold domains"/>
    <property type="match status" value="1"/>
</dbReference>
<sequence length="344" mass="38022">MAKTLQIQPNVGAGLRLFLHSQLFVTPPYPEASFSGKTVIVTGSNVGLGLEAARHFYRLNASKLILAVRTISKGEAAKEDILKSVQSRSDADSIEVWQLDQASNQSTIDFMERVLTELPRLDAVVLNAGINTKVSKVVEGHEQTTQVNVLNTFLLVLGLLPKLRQTKTEFPDLTPHLTVVSSEAHRLTTFPEINASDLYKRLNEEETYNGQKRYEVTKLLEILLIRELVAGLKSNLSFNAHPVIINVVNPGLCYSTLSRENSSFGLRLMYKLLGRTTEVGGRCLVLAASAPENSHGEFQSDGKNQNVEDWIYTDLGDEVQKRAWTQTVPIVEARKPGILKAAGL</sequence>
<evidence type="ECO:0000313" key="3">
    <source>
        <dbReference type="Proteomes" id="UP000766486"/>
    </source>
</evidence>
<dbReference type="PRINTS" id="PR00081">
    <property type="entry name" value="GDHRDH"/>
</dbReference>
<evidence type="ECO:0000313" key="2">
    <source>
        <dbReference type="EMBL" id="VUC21486.1"/>
    </source>
</evidence>
<dbReference type="InterPro" id="IPR002347">
    <property type="entry name" value="SDR_fam"/>
</dbReference>
<dbReference type="PANTHER" id="PTHR43157:SF31">
    <property type="entry name" value="PHOSPHATIDYLINOSITOL-GLYCAN BIOSYNTHESIS CLASS F PROTEIN"/>
    <property type="match status" value="1"/>
</dbReference>
<reference evidence="2 3" key="1">
    <citation type="submission" date="2019-06" db="EMBL/GenBank/DDBJ databases">
        <authorList>
            <person name="Broberg M."/>
        </authorList>
    </citation>
    <scope>NUCLEOTIDE SEQUENCE [LARGE SCALE GENOMIC DNA]</scope>
</reference>
<dbReference type="Proteomes" id="UP000766486">
    <property type="component" value="Unassembled WGS sequence"/>
</dbReference>
<protein>
    <submittedName>
        <fullName evidence="2">Uncharacterized protein</fullName>
    </submittedName>
</protein>
<dbReference type="PANTHER" id="PTHR43157">
    <property type="entry name" value="PHOSPHATIDYLINOSITOL-GLYCAN BIOSYNTHESIS CLASS F PROTEIN-RELATED"/>
    <property type="match status" value="1"/>
</dbReference>
<organism evidence="2 3">
    <name type="scientific">Bionectria ochroleuca</name>
    <name type="common">Gliocladium roseum</name>
    <dbReference type="NCBI Taxonomy" id="29856"/>
    <lineage>
        <taxon>Eukaryota</taxon>
        <taxon>Fungi</taxon>
        <taxon>Dikarya</taxon>
        <taxon>Ascomycota</taxon>
        <taxon>Pezizomycotina</taxon>
        <taxon>Sordariomycetes</taxon>
        <taxon>Hypocreomycetidae</taxon>
        <taxon>Hypocreales</taxon>
        <taxon>Bionectriaceae</taxon>
        <taxon>Clonostachys</taxon>
    </lineage>
</organism>
<name>A0ABY6TU14_BIOOC</name>
<proteinExistence type="predicted"/>
<keyword evidence="3" id="KW-1185">Reference proteome</keyword>
<comment type="caution">
    <text evidence="2">The sequence shown here is derived from an EMBL/GenBank/DDBJ whole genome shotgun (WGS) entry which is preliminary data.</text>
</comment>
<dbReference type="Pfam" id="PF00106">
    <property type="entry name" value="adh_short"/>
    <property type="match status" value="1"/>
</dbReference>
<keyword evidence="1" id="KW-0560">Oxidoreductase</keyword>
<gene>
    <name evidence="2" type="ORF">CLO192961_LOCUS55338</name>
</gene>
<dbReference type="EMBL" id="CABFNS010000399">
    <property type="protein sequence ID" value="VUC21486.1"/>
    <property type="molecule type" value="Genomic_DNA"/>
</dbReference>